<dbReference type="PROSITE" id="PS51257">
    <property type="entry name" value="PROKAR_LIPOPROTEIN"/>
    <property type="match status" value="1"/>
</dbReference>
<dbReference type="OrthoDB" id="3699206at2"/>
<dbReference type="EMBL" id="MBLM01000134">
    <property type="protein sequence ID" value="OHV33159.1"/>
    <property type="molecule type" value="Genomic_DNA"/>
</dbReference>
<feature type="compositionally biased region" description="Gly residues" evidence="1">
    <location>
        <begin position="53"/>
        <end position="64"/>
    </location>
</feature>
<sequence length="199" mass="19953">MYRPVISRVRVATRAILLTFMIFISLGLAGCGASDDDDATSSPPSATESAGAAAGGNAGAGAAAGDGSTTALPAASPGGTVNPCGVISQPEAEQLAGTALASAEAVDETCTYVAPPNGPTAQVEVRVGQTAQNYYAAERGTGHQLRPLPGVGDEAFIGDYAVFVTQDGFSVSVSLVRSNDPAENRGPLEDLARTIAGRL</sequence>
<feature type="compositionally biased region" description="Low complexity" evidence="1">
    <location>
        <begin position="40"/>
        <end position="52"/>
    </location>
</feature>
<comment type="caution">
    <text evidence="2">The sequence shown here is derived from an EMBL/GenBank/DDBJ whole genome shotgun (WGS) entry which is preliminary data.</text>
</comment>
<evidence type="ECO:0000313" key="2">
    <source>
        <dbReference type="EMBL" id="OHV33159.1"/>
    </source>
</evidence>
<dbReference type="AlphaFoldDB" id="A0A1S1QHV0"/>
<evidence type="ECO:0000256" key="1">
    <source>
        <dbReference type="SAM" id="MobiDB-lite"/>
    </source>
</evidence>
<dbReference type="Proteomes" id="UP000179627">
    <property type="component" value="Unassembled WGS sequence"/>
</dbReference>
<gene>
    <name evidence="2" type="ORF">CC117_23570</name>
</gene>
<proteinExistence type="predicted"/>
<name>A0A1S1QHV0_9ACTN</name>
<feature type="region of interest" description="Disordered" evidence="1">
    <location>
        <begin position="34"/>
        <end position="75"/>
    </location>
</feature>
<organism evidence="2 3">
    <name type="scientific">Parafrankia colletiae</name>
    <dbReference type="NCBI Taxonomy" id="573497"/>
    <lineage>
        <taxon>Bacteria</taxon>
        <taxon>Bacillati</taxon>
        <taxon>Actinomycetota</taxon>
        <taxon>Actinomycetes</taxon>
        <taxon>Frankiales</taxon>
        <taxon>Frankiaceae</taxon>
        <taxon>Parafrankia</taxon>
    </lineage>
</organism>
<keyword evidence="3" id="KW-1185">Reference proteome</keyword>
<evidence type="ECO:0000313" key="3">
    <source>
        <dbReference type="Proteomes" id="UP000179627"/>
    </source>
</evidence>
<protein>
    <submittedName>
        <fullName evidence="2">DUF3558 domain-containing protein</fullName>
    </submittedName>
</protein>
<accession>A0A1S1QHV0</accession>
<reference evidence="3" key="1">
    <citation type="submission" date="2016-07" db="EMBL/GenBank/DDBJ databases">
        <title>Sequence Frankia sp. strain CcI1.17.</title>
        <authorList>
            <person name="Ghodhbane-Gtari F."/>
            <person name="Swanson E."/>
            <person name="Gueddou A."/>
            <person name="Morris K."/>
            <person name="Hezbri K."/>
            <person name="Ktari A."/>
            <person name="Nouioui I."/>
            <person name="Abebe-Akele F."/>
            <person name="Simpson S."/>
            <person name="Thomas K."/>
            <person name="Gtari M."/>
            <person name="Tisa L.S."/>
            <person name="Hurst S."/>
        </authorList>
    </citation>
    <scope>NUCLEOTIDE SEQUENCE [LARGE SCALE GENOMIC DNA]</scope>
    <source>
        <strain evidence="3">Cc1.17</strain>
    </source>
</reference>